<reference evidence="10 11" key="1">
    <citation type="submission" date="2013-10" db="EMBL/GenBank/DDBJ databases">
        <title>Salinisphaera japonica YTM-1 Genome Sequencing.</title>
        <authorList>
            <person name="Lai Q."/>
            <person name="Li C."/>
            <person name="Shao Z."/>
        </authorList>
    </citation>
    <scope>NUCLEOTIDE SEQUENCE [LARGE SCALE GENOMIC DNA]</scope>
    <source>
        <strain evidence="10 11">YTM-1</strain>
    </source>
</reference>
<evidence type="ECO:0000256" key="6">
    <source>
        <dbReference type="ARBA" id="ARBA00023152"/>
    </source>
</evidence>
<dbReference type="PANTHER" id="PTHR21139:SF42">
    <property type="entry name" value="TRIOSEPHOSPHATE ISOMERASE"/>
    <property type="match status" value="1"/>
</dbReference>
<dbReference type="EMBL" id="AYKG01000016">
    <property type="protein sequence ID" value="ROO29293.1"/>
    <property type="molecule type" value="Genomic_DNA"/>
</dbReference>
<dbReference type="Proteomes" id="UP000285310">
    <property type="component" value="Unassembled WGS sequence"/>
</dbReference>
<dbReference type="GO" id="GO:0004807">
    <property type="term" value="F:triose-phosphate isomerase activity"/>
    <property type="evidence" value="ECO:0007669"/>
    <property type="project" value="UniProtKB-UniRule"/>
</dbReference>
<dbReference type="AlphaFoldDB" id="A0A423PUM5"/>
<dbReference type="PANTHER" id="PTHR21139">
    <property type="entry name" value="TRIOSEPHOSPHATE ISOMERASE"/>
    <property type="match status" value="1"/>
</dbReference>
<dbReference type="InterPro" id="IPR000652">
    <property type="entry name" value="Triosephosphate_isomerase"/>
</dbReference>
<feature type="active site" description="Electrophile" evidence="8">
    <location>
        <position position="96"/>
    </location>
</feature>
<feature type="binding site" evidence="8">
    <location>
        <position position="213"/>
    </location>
    <ligand>
        <name>substrate</name>
    </ligand>
</feature>
<evidence type="ECO:0000256" key="1">
    <source>
        <dbReference type="ARBA" id="ARBA00004680"/>
    </source>
</evidence>
<name>A0A423PUM5_9GAMM</name>
<sequence length="255" mass="26636">MTDRAFVAGNWKMNGSLSDIDTFSNALTARAADISCGLAVCVPFVYVARLAERLKGSDIATGGQDVATEIEPGAFTGEVSGTMLADCGATFTVVGHSERRAMYGETDDIVVAKTRAAIACGIQPIVCVGETLEEREADTVETVLKRQLGAVLDGCSDEELGRIVLAYEPVWAIGTGRSATPEQAQEIHAFLRSQIAERSDTLSRSLSIVYGGSVKPDNAEAIFAGDDVDGALVGGASLKADSFADIARAMPSHGA</sequence>
<comment type="pathway">
    <text evidence="2">Carbohydrate metabolism; erythritol degradation.</text>
</comment>
<comment type="similarity">
    <text evidence="3 8 9">Belongs to the triosephosphate isomerase family.</text>
</comment>
<comment type="catalytic activity">
    <reaction evidence="8 9">
        <text>D-glyceraldehyde 3-phosphate = dihydroxyacetone phosphate</text>
        <dbReference type="Rhea" id="RHEA:18585"/>
        <dbReference type="ChEBI" id="CHEBI:57642"/>
        <dbReference type="ChEBI" id="CHEBI:59776"/>
        <dbReference type="EC" id="5.3.1.1"/>
    </reaction>
</comment>
<accession>A0A423PUM5</accession>
<dbReference type="HAMAP" id="MF_00147_B">
    <property type="entry name" value="TIM_B"/>
    <property type="match status" value="1"/>
</dbReference>
<evidence type="ECO:0000256" key="5">
    <source>
        <dbReference type="ARBA" id="ARBA00022490"/>
    </source>
</evidence>
<evidence type="ECO:0000256" key="9">
    <source>
        <dbReference type="RuleBase" id="RU363013"/>
    </source>
</evidence>
<keyword evidence="4 8" id="KW-0312">Gluconeogenesis</keyword>
<dbReference type="CDD" id="cd00311">
    <property type="entry name" value="TIM"/>
    <property type="match status" value="1"/>
</dbReference>
<protein>
    <recommendedName>
        <fullName evidence="8 9">Triosephosphate isomerase</fullName>
        <shortName evidence="8">TIM</shortName>
        <shortName evidence="8">TPI</shortName>
        <ecNumber evidence="8 9">5.3.1.1</ecNumber>
    </recommendedName>
    <alternativeName>
        <fullName evidence="8">Triose-phosphate isomerase</fullName>
    </alternativeName>
</protein>
<dbReference type="UniPathway" id="UPA00109">
    <property type="reaction ID" value="UER00189"/>
</dbReference>
<keyword evidence="7 8" id="KW-0413">Isomerase</keyword>
<evidence type="ECO:0000256" key="2">
    <source>
        <dbReference type="ARBA" id="ARBA00004939"/>
    </source>
</evidence>
<keyword evidence="6 8" id="KW-0324">Glycolysis</keyword>
<keyword evidence="11" id="KW-1185">Reference proteome</keyword>
<dbReference type="FunCoup" id="A0A423PUM5">
    <property type="interactions" value="596"/>
</dbReference>
<evidence type="ECO:0000256" key="8">
    <source>
        <dbReference type="HAMAP-Rule" id="MF_00147"/>
    </source>
</evidence>
<dbReference type="InterPro" id="IPR022896">
    <property type="entry name" value="TrioseP_Isoase_bac/euk"/>
</dbReference>
<dbReference type="InterPro" id="IPR013785">
    <property type="entry name" value="Aldolase_TIM"/>
</dbReference>
<comment type="pathway">
    <text evidence="1 8 9">Carbohydrate degradation; glycolysis; D-glyceraldehyde 3-phosphate from glycerone phosphate: step 1/1.</text>
</comment>
<evidence type="ECO:0000256" key="4">
    <source>
        <dbReference type="ARBA" id="ARBA00022432"/>
    </source>
</evidence>
<comment type="caution">
    <text evidence="10">The sequence shown here is derived from an EMBL/GenBank/DDBJ whole genome shotgun (WGS) entry which is preliminary data.</text>
</comment>
<comment type="subcellular location">
    <subcellularLocation>
        <location evidence="8 9">Cytoplasm</location>
    </subcellularLocation>
</comment>
<comment type="pathway">
    <text evidence="8 9">Carbohydrate biosynthesis; gluconeogenesis.</text>
</comment>
<evidence type="ECO:0000313" key="11">
    <source>
        <dbReference type="Proteomes" id="UP000285310"/>
    </source>
</evidence>
<dbReference type="PROSITE" id="PS00171">
    <property type="entry name" value="TIM_1"/>
    <property type="match status" value="1"/>
</dbReference>
<comment type="function">
    <text evidence="8">Involved in the gluconeogenesis. Catalyzes stereospecifically the conversion of dihydroxyacetone phosphate (DHAP) to D-glyceraldehyde-3-phosphate (G3P).</text>
</comment>
<dbReference type="RefSeq" id="WP_123657842.1">
    <property type="nucleotide sequence ID" value="NZ_AYKG01000016.1"/>
</dbReference>
<dbReference type="SUPFAM" id="SSF51351">
    <property type="entry name" value="Triosephosphate isomerase (TIM)"/>
    <property type="match status" value="1"/>
</dbReference>
<dbReference type="Gene3D" id="3.20.20.70">
    <property type="entry name" value="Aldolase class I"/>
    <property type="match status" value="1"/>
</dbReference>
<organism evidence="10 11">
    <name type="scientific">Salinisphaera japonica YTM-1</name>
    <dbReference type="NCBI Taxonomy" id="1209778"/>
    <lineage>
        <taxon>Bacteria</taxon>
        <taxon>Pseudomonadati</taxon>
        <taxon>Pseudomonadota</taxon>
        <taxon>Gammaproteobacteria</taxon>
        <taxon>Salinisphaerales</taxon>
        <taxon>Salinisphaeraceae</taxon>
        <taxon>Salinisphaera</taxon>
    </lineage>
</organism>
<comment type="subunit">
    <text evidence="8 9">Homodimer.</text>
</comment>
<proteinExistence type="inferred from homology"/>
<evidence type="ECO:0000256" key="3">
    <source>
        <dbReference type="ARBA" id="ARBA00007422"/>
    </source>
</evidence>
<keyword evidence="5 8" id="KW-0963">Cytoplasm</keyword>
<dbReference type="FunFam" id="3.20.20.70:FF:000016">
    <property type="entry name" value="Triosephosphate isomerase"/>
    <property type="match status" value="1"/>
</dbReference>
<gene>
    <name evidence="8" type="primary">tpiA</name>
    <name evidence="10" type="ORF">SAJA_06565</name>
</gene>
<dbReference type="InterPro" id="IPR020861">
    <property type="entry name" value="Triosephosphate_isomerase_AS"/>
</dbReference>
<dbReference type="InterPro" id="IPR035990">
    <property type="entry name" value="TIM_sf"/>
</dbReference>
<feature type="active site" description="Proton acceptor" evidence="8">
    <location>
        <position position="168"/>
    </location>
</feature>
<dbReference type="NCBIfam" id="TIGR00419">
    <property type="entry name" value="tim"/>
    <property type="match status" value="1"/>
</dbReference>
<dbReference type="GO" id="GO:0006096">
    <property type="term" value="P:glycolytic process"/>
    <property type="evidence" value="ECO:0007669"/>
    <property type="project" value="UniProtKB-UniRule"/>
</dbReference>
<feature type="binding site" evidence="8">
    <location>
        <position position="174"/>
    </location>
    <ligand>
        <name>substrate</name>
    </ligand>
</feature>
<dbReference type="GO" id="GO:0005829">
    <property type="term" value="C:cytosol"/>
    <property type="evidence" value="ECO:0007669"/>
    <property type="project" value="TreeGrafter"/>
</dbReference>
<evidence type="ECO:0000256" key="7">
    <source>
        <dbReference type="ARBA" id="ARBA00023235"/>
    </source>
</evidence>
<dbReference type="InParanoid" id="A0A423PUM5"/>
<dbReference type="UniPathway" id="UPA00138"/>
<dbReference type="PROSITE" id="PS51440">
    <property type="entry name" value="TIM_2"/>
    <property type="match status" value="1"/>
</dbReference>
<dbReference type="OrthoDB" id="9809429at2"/>
<evidence type="ECO:0000313" key="10">
    <source>
        <dbReference type="EMBL" id="ROO29293.1"/>
    </source>
</evidence>
<dbReference type="Pfam" id="PF00121">
    <property type="entry name" value="TIM"/>
    <property type="match status" value="1"/>
</dbReference>
<dbReference type="GO" id="GO:0046166">
    <property type="term" value="P:glyceraldehyde-3-phosphate biosynthetic process"/>
    <property type="evidence" value="ECO:0007669"/>
    <property type="project" value="TreeGrafter"/>
</dbReference>
<feature type="binding site" evidence="8">
    <location>
        <begin position="234"/>
        <end position="235"/>
    </location>
    <ligand>
        <name>substrate</name>
    </ligand>
</feature>
<dbReference type="GO" id="GO:0006094">
    <property type="term" value="P:gluconeogenesis"/>
    <property type="evidence" value="ECO:0007669"/>
    <property type="project" value="UniProtKB-UniRule"/>
</dbReference>
<feature type="binding site" evidence="8">
    <location>
        <begin position="10"/>
        <end position="12"/>
    </location>
    <ligand>
        <name>substrate</name>
    </ligand>
</feature>
<dbReference type="GO" id="GO:0019563">
    <property type="term" value="P:glycerol catabolic process"/>
    <property type="evidence" value="ECO:0007669"/>
    <property type="project" value="TreeGrafter"/>
</dbReference>
<dbReference type="EC" id="5.3.1.1" evidence="8 9"/>